<dbReference type="AlphaFoldDB" id="A0A316Z325"/>
<feature type="compositionally biased region" description="Basic residues" evidence="8">
    <location>
        <begin position="358"/>
        <end position="367"/>
    </location>
</feature>
<feature type="domain" description="Cation efflux protein transmembrane" evidence="9">
    <location>
        <begin position="530"/>
        <end position="703"/>
    </location>
</feature>
<dbReference type="RefSeq" id="XP_025594862.1">
    <property type="nucleotide sequence ID" value="XM_025743632.1"/>
</dbReference>
<keyword evidence="6" id="KW-0406">Ion transport</keyword>
<feature type="compositionally biased region" description="Low complexity" evidence="8">
    <location>
        <begin position="46"/>
        <end position="83"/>
    </location>
</feature>
<keyword evidence="5" id="KW-1133">Transmembrane helix</keyword>
<dbReference type="GO" id="GO:0031410">
    <property type="term" value="C:cytoplasmic vesicle"/>
    <property type="evidence" value="ECO:0007669"/>
    <property type="project" value="TreeGrafter"/>
</dbReference>
<feature type="compositionally biased region" description="Basic and acidic residues" evidence="8">
    <location>
        <begin position="859"/>
        <end position="897"/>
    </location>
</feature>
<keyword evidence="3" id="KW-0813">Transport</keyword>
<dbReference type="GO" id="GO:0006882">
    <property type="term" value="P:intracellular zinc ion homeostasis"/>
    <property type="evidence" value="ECO:0007669"/>
    <property type="project" value="InterPro"/>
</dbReference>
<dbReference type="Proteomes" id="UP000245946">
    <property type="component" value="Unassembled WGS sequence"/>
</dbReference>
<evidence type="ECO:0000313" key="10">
    <source>
        <dbReference type="EMBL" id="PWN94583.1"/>
    </source>
</evidence>
<dbReference type="InterPro" id="IPR027469">
    <property type="entry name" value="Cation_efflux_TMD_sf"/>
</dbReference>
<dbReference type="PANTHER" id="PTHR45755:SF4">
    <property type="entry name" value="ZINC TRANSPORTER 7"/>
    <property type="match status" value="1"/>
</dbReference>
<evidence type="ECO:0000313" key="11">
    <source>
        <dbReference type="Proteomes" id="UP000245946"/>
    </source>
</evidence>
<dbReference type="GO" id="GO:0005385">
    <property type="term" value="F:zinc ion transmembrane transporter activity"/>
    <property type="evidence" value="ECO:0007669"/>
    <property type="project" value="InterPro"/>
</dbReference>
<evidence type="ECO:0000259" key="9">
    <source>
        <dbReference type="Pfam" id="PF01545"/>
    </source>
</evidence>
<proteinExistence type="inferred from homology"/>
<feature type="region of interest" description="Disordered" evidence="8">
    <location>
        <begin position="1"/>
        <end position="135"/>
    </location>
</feature>
<evidence type="ECO:0000256" key="4">
    <source>
        <dbReference type="ARBA" id="ARBA00022692"/>
    </source>
</evidence>
<feature type="compositionally biased region" description="Low complexity" evidence="8">
    <location>
        <begin position="328"/>
        <end position="337"/>
    </location>
</feature>
<sequence length="1004" mass="104328">MPAEAAASLSSSPPSTSPAPSAQQSSSSNSVRRHRSVRSLTRDYDSSVTSSSTTSSLAPPSPADGNGSGSSSAGNSPRSRSGALVSPDGSPRAARGHRRRSSVLLASATYPSTLQGDAPVPRPRTCSGSSLTPEELRAAKSSIAGIASAAYPSSYAGSSASSSASPTSTKMPLPAPPARDPPASAPAASTGSPRRSAERTTTTPVMKPRELPSLAVHIQAATPLSSSFSDVVGAGPSEAAAQEEEEYEDLDTFDSTSSLPPLASGGAANGVSDAALAAMTPAERREHSRKHSTVHARNLSVFFPRPGSEQEAEADRAAAAANFGRGGAPVSAGASSSEDSLLPTPTEGSTGAGLSPSRSRRGHHRRHSVMDSRNVDAAAASSALAGGPSTPRKGLGVQGFNGSNPSLLSPHSPHVDPLSYFPPEGSPSSPLKPLTPVLGAQAFKSAKQERRVISSLPRSDRPLMLFAAAHFALGAALWVAGQSGDSLAIGGLGYLVVFDALGELCEIGGRWVKDWHREAAAGEGKVYAPQRMETLLHFVQSIYLVFASIYVLKESIEHALLEGSDEVHIEDDAGLVLPTGLLLAATAFGVFSSLVLHNHAKLVAACGISTAASEAQSGRPRRGHGRSNSVLVDPTTLAGPFLHLLSNPFSLTVLFFTAALTFASIVMPPFQVAALDKVLAGLESAAMIYVAWPASKALGLVLLQTAPPTWQTQSVQLRHTMRTIEEHPLVTYVAPPHLWQLTPPTSAIIASSNGVLGSLPASGSRRGSASAGSGGTRAAKAAALVATMRIFLRADADDADVLDVTRWAWQLAAPALGAGAGLRAGESMRGSLRAGELVIECRREGVQEHYEKVHKVHERGGCTGHDHGGHDHSHDHGHSHDHVDSHDHGHSHDDHSHSHSHGHSSHGHAKHDHSSHDHASHSHSHDHSSHAHSHDAGHAATAGHTHGRHAHASHEHSHDHSSHSHAHGSHDHSHDHSAGHAATKGHASHSHDHAHAHAGHSHHH</sequence>
<dbReference type="STRING" id="58919.A0A316Z325"/>
<feature type="region of interest" description="Disordered" evidence="8">
    <location>
        <begin position="224"/>
        <end position="435"/>
    </location>
</feature>
<name>A0A316Z325_9BASI</name>
<feature type="compositionally biased region" description="Low complexity" evidence="8">
    <location>
        <begin position="153"/>
        <end position="170"/>
    </location>
</feature>
<dbReference type="SUPFAM" id="SSF161111">
    <property type="entry name" value="Cation efflux protein transmembrane domain-like"/>
    <property type="match status" value="1"/>
</dbReference>
<dbReference type="EMBL" id="KZ819311">
    <property type="protein sequence ID" value="PWN94583.1"/>
    <property type="molecule type" value="Genomic_DNA"/>
</dbReference>
<evidence type="ECO:0000256" key="1">
    <source>
        <dbReference type="ARBA" id="ARBA00004141"/>
    </source>
</evidence>
<gene>
    <name evidence="10" type="ORF">FA09DRAFT_332880</name>
</gene>
<dbReference type="InterPro" id="IPR058533">
    <property type="entry name" value="Cation_efflux_TM"/>
</dbReference>
<dbReference type="GO" id="GO:0005794">
    <property type="term" value="C:Golgi apparatus"/>
    <property type="evidence" value="ECO:0007669"/>
    <property type="project" value="TreeGrafter"/>
</dbReference>
<dbReference type="Gene3D" id="1.20.1510.10">
    <property type="entry name" value="Cation efflux protein transmembrane domain"/>
    <property type="match status" value="1"/>
</dbReference>
<evidence type="ECO:0000256" key="3">
    <source>
        <dbReference type="ARBA" id="ARBA00022448"/>
    </source>
</evidence>
<accession>A0A316Z325</accession>
<dbReference type="GO" id="GO:0016020">
    <property type="term" value="C:membrane"/>
    <property type="evidence" value="ECO:0007669"/>
    <property type="project" value="UniProtKB-SubCell"/>
</dbReference>
<dbReference type="InterPro" id="IPR045316">
    <property type="entry name" value="Msc2-like"/>
</dbReference>
<feature type="compositionally biased region" description="Low complexity" evidence="8">
    <location>
        <begin position="1"/>
        <end position="30"/>
    </location>
</feature>
<keyword evidence="7" id="KW-0472">Membrane</keyword>
<dbReference type="GeneID" id="37271176"/>
<feature type="compositionally biased region" description="Pro residues" evidence="8">
    <location>
        <begin position="173"/>
        <end position="184"/>
    </location>
</feature>
<feature type="compositionally biased region" description="Low complexity" evidence="8">
    <location>
        <begin position="405"/>
        <end position="419"/>
    </location>
</feature>
<evidence type="ECO:0000256" key="7">
    <source>
        <dbReference type="ARBA" id="ARBA00023136"/>
    </source>
</evidence>
<evidence type="ECO:0000256" key="8">
    <source>
        <dbReference type="SAM" id="MobiDB-lite"/>
    </source>
</evidence>
<evidence type="ECO:0000256" key="2">
    <source>
        <dbReference type="ARBA" id="ARBA00008873"/>
    </source>
</evidence>
<feature type="compositionally biased region" description="Basic and acidic residues" evidence="8">
    <location>
        <begin position="912"/>
        <end position="937"/>
    </location>
</feature>
<feature type="compositionally biased region" description="Basic residues" evidence="8">
    <location>
        <begin position="898"/>
        <end position="911"/>
    </location>
</feature>
<dbReference type="Pfam" id="PF01545">
    <property type="entry name" value="Cation_efflux"/>
    <property type="match status" value="1"/>
</dbReference>
<feature type="compositionally biased region" description="Low complexity" evidence="8">
    <location>
        <begin position="185"/>
        <end position="194"/>
    </location>
</feature>
<feature type="region of interest" description="Disordered" evidence="8">
    <location>
        <begin position="153"/>
        <end position="211"/>
    </location>
</feature>
<organism evidence="10 11">
    <name type="scientific">Tilletiopsis washingtonensis</name>
    <dbReference type="NCBI Taxonomy" id="58919"/>
    <lineage>
        <taxon>Eukaryota</taxon>
        <taxon>Fungi</taxon>
        <taxon>Dikarya</taxon>
        <taxon>Basidiomycota</taxon>
        <taxon>Ustilaginomycotina</taxon>
        <taxon>Exobasidiomycetes</taxon>
        <taxon>Entylomatales</taxon>
        <taxon>Entylomatales incertae sedis</taxon>
        <taxon>Tilletiopsis</taxon>
    </lineage>
</organism>
<keyword evidence="4" id="KW-0812">Transmembrane</keyword>
<evidence type="ECO:0000256" key="6">
    <source>
        <dbReference type="ARBA" id="ARBA00023065"/>
    </source>
</evidence>
<feature type="compositionally biased region" description="Basic and acidic residues" evidence="8">
    <location>
        <begin position="952"/>
        <end position="978"/>
    </location>
</feature>
<protein>
    <recommendedName>
        <fullName evidence="9">Cation efflux protein transmembrane domain-containing protein</fullName>
    </recommendedName>
</protein>
<feature type="compositionally biased region" description="Acidic residues" evidence="8">
    <location>
        <begin position="241"/>
        <end position="252"/>
    </location>
</feature>
<comment type="similarity">
    <text evidence="2">Belongs to the cation diffusion facilitator (CDF) transporter (TC 2.A.4) family. SLC30A subfamily.</text>
</comment>
<keyword evidence="11" id="KW-1185">Reference proteome</keyword>
<feature type="region of interest" description="Disordered" evidence="8">
    <location>
        <begin position="859"/>
        <end position="1004"/>
    </location>
</feature>
<dbReference type="GO" id="GO:1904257">
    <property type="term" value="P:zinc ion import into Golgi lumen"/>
    <property type="evidence" value="ECO:0007669"/>
    <property type="project" value="TreeGrafter"/>
</dbReference>
<dbReference type="PANTHER" id="PTHR45755">
    <property type="match status" value="1"/>
</dbReference>
<dbReference type="OrthoDB" id="5382797at2759"/>
<comment type="subcellular location">
    <subcellularLocation>
        <location evidence="1">Membrane</location>
        <topology evidence="1">Multi-pass membrane protein</topology>
    </subcellularLocation>
</comment>
<evidence type="ECO:0000256" key="5">
    <source>
        <dbReference type="ARBA" id="ARBA00022989"/>
    </source>
</evidence>
<reference evidence="10 11" key="1">
    <citation type="journal article" date="2018" name="Mol. Biol. Evol.">
        <title>Broad Genomic Sampling Reveals a Smut Pathogenic Ancestry of the Fungal Clade Ustilaginomycotina.</title>
        <authorList>
            <person name="Kijpornyongpan T."/>
            <person name="Mondo S.J."/>
            <person name="Barry K."/>
            <person name="Sandor L."/>
            <person name="Lee J."/>
            <person name="Lipzen A."/>
            <person name="Pangilinan J."/>
            <person name="LaButti K."/>
            <person name="Hainaut M."/>
            <person name="Henrissat B."/>
            <person name="Grigoriev I.V."/>
            <person name="Spatafora J.W."/>
            <person name="Aime M.C."/>
        </authorList>
    </citation>
    <scope>NUCLEOTIDE SEQUENCE [LARGE SCALE GENOMIC DNA]</scope>
    <source>
        <strain evidence="10 11">MCA 4186</strain>
    </source>
</reference>